<gene>
    <name evidence="2" type="ORF">KFE25_011196</name>
</gene>
<comment type="caution">
    <text evidence="2">The sequence shown here is derived from an EMBL/GenBank/DDBJ whole genome shotgun (WGS) entry which is preliminary data.</text>
</comment>
<reference evidence="2" key="1">
    <citation type="submission" date="2021-05" db="EMBL/GenBank/DDBJ databases">
        <title>The genome of the haptophyte Pavlova lutheri (Diacronema luteri, Pavlovales) - a model for lipid biosynthesis in eukaryotic algae.</title>
        <authorList>
            <person name="Hulatt C.J."/>
            <person name="Posewitz M.C."/>
        </authorList>
    </citation>
    <scope>NUCLEOTIDE SEQUENCE</scope>
    <source>
        <strain evidence="2">NIVA-4/92</strain>
    </source>
</reference>
<feature type="compositionally biased region" description="Pro residues" evidence="1">
    <location>
        <begin position="66"/>
        <end position="80"/>
    </location>
</feature>
<feature type="compositionally biased region" description="Low complexity" evidence="1">
    <location>
        <begin position="254"/>
        <end position="269"/>
    </location>
</feature>
<dbReference type="AlphaFoldDB" id="A0A8J5XEQ7"/>
<evidence type="ECO:0000313" key="3">
    <source>
        <dbReference type="Proteomes" id="UP000751190"/>
    </source>
</evidence>
<accession>A0A8J5XEQ7</accession>
<feature type="region of interest" description="Disordered" evidence="1">
    <location>
        <begin position="59"/>
        <end position="88"/>
    </location>
</feature>
<dbReference type="EMBL" id="JAGTXO010000017">
    <property type="protein sequence ID" value="KAG8463199.1"/>
    <property type="molecule type" value="Genomic_DNA"/>
</dbReference>
<evidence type="ECO:0000256" key="1">
    <source>
        <dbReference type="SAM" id="MobiDB-lite"/>
    </source>
</evidence>
<feature type="compositionally biased region" description="Polar residues" evidence="1">
    <location>
        <begin position="211"/>
        <end position="222"/>
    </location>
</feature>
<name>A0A8J5XEQ7_DIALT</name>
<proteinExistence type="predicted"/>
<keyword evidence="3" id="KW-1185">Reference proteome</keyword>
<feature type="region of interest" description="Disordered" evidence="1">
    <location>
        <begin position="176"/>
        <end position="270"/>
    </location>
</feature>
<organism evidence="2 3">
    <name type="scientific">Diacronema lutheri</name>
    <name type="common">Unicellular marine alga</name>
    <name type="synonym">Monochrysis lutheri</name>
    <dbReference type="NCBI Taxonomy" id="2081491"/>
    <lineage>
        <taxon>Eukaryota</taxon>
        <taxon>Haptista</taxon>
        <taxon>Haptophyta</taxon>
        <taxon>Pavlovophyceae</taxon>
        <taxon>Pavlovales</taxon>
        <taxon>Pavlovaceae</taxon>
        <taxon>Diacronema</taxon>
    </lineage>
</organism>
<dbReference type="Proteomes" id="UP000751190">
    <property type="component" value="Unassembled WGS sequence"/>
</dbReference>
<protein>
    <submittedName>
        <fullName evidence="2">Uncharacterized protein</fullName>
    </submittedName>
</protein>
<sequence length="363" mass="37714">MCIVWAAIAPELYAERRGGSWSLLDPSEQPETPLISPLALLVHPDAHGLVTYRVRRSRPGVRGAPVPEPPRAPTCPPPGPEMAARSGGELERTRLRPGSHVFVHMPGEPFLRVGAASGKFGHMCGHLVLSAGAPVLFAGELEVGEDGTLVRWSNKSGSYRPSAWAAGVTRLDATRFVPFEPPRPPASSGAPAAADEQPSADDAVEAALRASSPTAARSTNTADAGAATPRARERSTRRHARAHDGARTAEPDQAPGAAPPASVGSSLLPDAHALCPKPHALPANFANPAHALDQQPRPALARPRTGAFGVRARFGLRGVGARQGDGGGTRLALARSLAGELCMQFSGRAPPRAAARTPRGSGT</sequence>
<evidence type="ECO:0000313" key="2">
    <source>
        <dbReference type="EMBL" id="KAG8463199.1"/>
    </source>
</evidence>